<keyword evidence="3" id="KW-1185">Reference proteome</keyword>
<proteinExistence type="predicted"/>
<reference evidence="2" key="1">
    <citation type="journal article" date="2020" name="Stud. Mycol.">
        <title>101 Dothideomycetes genomes: a test case for predicting lifestyles and emergence of pathogens.</title>
        <authorList>
            <person name="Haridas S."/>
            <person name="Albert R."/>
            <person name="Binder M."/>
            <person name="Bloem J."/>
            <person name="Labutti K."/>
            <person name="Salamov A."/>
            <person name="Andreopoulos B."/>
            <person name="Baker S."/>
            <person name="Barry K."/>
            <person name="Bills G."/>
            <person name="Bluhm B."/>
            <person name="Cannon C."/>
            <person name="Castanera R."/>
            <person name="Culley D."/>
            <person name="Daum C."/>
            <person name="Ezra D."/>
            <person name="Gonzalez J."/>
            <person name="Henrissat B."/>
            <person name="Kuo A."/>
            <person name="Liang C."/>
            <person name="Lipzen A."/>
            <person name="Lutzoni F."/>
            <person name="Magnuson J."/>
            <person name="Mondo S."/>
            <person name="Nolan M."/>
            <person name="Ohm R."/>
            <person name="Pangilinan J."/>
            <person name="Park H.-J."/>
            <person name="Ramirez L."/>
            <person name="Alfaro M."/>
            <person name="Sun H."/>
            <person name="Tritt A."/>
            <person name="Yoshinaga Y."/>
            <person name="Zwiers L.-H."/>
            <person name="Turgeon B."/>
            <person name="Goodwin S."/>
            <person name="Spatafora J."/>
            <person name="Crous P."/>
            <person name="Grigoriev I."/>
        </authorList>
    </citation>
    <scope>NUCLEOTIDE SEQUENCE</scope>
    <source>
        <strain evidence="2">CBS 121167</strain>
    </source>
</reference>
<evidence type="ECO:0000313" key="2">
    <source>
        <dbReference type="EMBL" id="KAF2135284.1"/>
    </source>
</evidence>
<feature type="compositionally biased region" description="Polar residues" evidence="1">
    <location>
        <begin position="8"/>
        <end position="18"/>
    </location>
</feature>
<dbReference type="RefSeq" id="XP_033391003.1">
    <property type="nucleotide sequence ID" value="XM_033546561.1"/>
</dbReference>
<evidence type="ECO:0000313" key="3">
    <source>
        <dbReference type="Proteomes" id="UP000799438"/>
    </source>
</evidence>
<evidence type="ECO:0000256" key="1">
    <source>
        <dbReference type="SAM" id="MobiDB-lite"/>
    </source>
</evidence>
<protein>
    <submittedName>
        <fullName evidence="2">Uncharacterized protein</fullName>
    </submittedName>
</protein>
<dbReference type="GeneID" id="54304067"/>
<dbReference type="AlphaFoldDB" id="A0A6A6AWG3"/>
<dbReference type="EMBL" id="ML995608">
    <property type="protein sequence ID" value="KAF2135284.1"/>
    <property type="molecule type" value="Genomic_DNA"/>
</dbReference>
<organism evidence="2 3">
    <name type="scientific">Aplosporella prunicola CBS 121167</name>
    <dbReference type="NCBI Taxonomy" id="1176127"/>
    <lineage>
        <taxon>Eukaryota</taxon>
        <taxon>Fungi</taxon>
        <taxon>Dikarya</taxon>
        <taxon>Ascomycota</taxon>
        <taxon>Pezizomycotina</taxon>
        <taxon>Dothideomycetes</taxon>
        <taxon>Dothideomycetes incertae sedis</taxon>
        <taxon>Botryosphaeriales</taxon>
        <taxon>Aplosporellaceae</taxon>
        <taxon>Aplosporella</taxon>
    </lineage>
</organism>
<accession>A0A6A6AWG3</accession>
<gene>
    <name evidence="2" type="ORF">K452DRAFT_363254</name>
</gene>
<dbReference type="Proteomes" id="UP000799438">
    <property type="component" value="Unassembled WGS sequence"/>
</dbReference>
<sequence>MCAALLQLSSQRGPSNDVGSRLAPMQRPPQRPTHAHPNFNPALDSPIPHSAGQRLAPAATNRALLDDVNLATCRSTSSFDTAPVPDGMKLECACLSLPANSANATLLHTAPVPDPGPLVFSAVRRASWRAPPPNPIASCNMLLVAVTDLLCSYSPRKRHRLSVGDS</sequence>
<feature type="region of interest" description="Disordered" evidence="1">
    <location>
        <begin position="8"/>
        <end position="53"/>
    </location>
</feature>
<name>A0A6A6AWG3_9PEZI</name>